<feature type="transmembrane region" description="Helical" evidence="2">
    <location>
        <begin position="140"/>
        <end position="165"/>
    </location>
</feature>
<evidence type="ECO:0000313" key="4">
    <source>
        <dbReference type="Proteomes" id="UP001595923"/>
    </source>
</evidence>
<dbReference type="RefSeq" id="WP_378576020.1">
    <property type="nucleotide sequence ID" value="NZ_JBHSFQ010000016.1"/>
</dbReference>
<sequence>MFERRQPRPPQNTTTTPTEAAPRDATRSFQRPWLWAALLLAAVAANSVIAVAAPNQVSFLRLVQDFLWTYSGVFALVGLTGAVVFGLAATDRLVATIHDRVWFQVVHRSSAIAAVGFLIAHITLQIAYGAPRFYNAFVPIGLDASVLFGVLASDLLLFIIVTGVFRSSFVGLSRPWMWRALHVSAYVCWPMAMVHGLTAGRTPAWWVILGYTLCMLAVATMLVLRMVVSVPERTAEPEPEPEEKPERTVTVVRNGMADAPAEPQPAMAEDAEFWAAIREGSRNP</sequence>
<comment type="caution">
    <text evidence="3">The sequence shown here is derived from an EMBL/GenBank/DDBJ whole genome shotgun (WGS) entry which is preliminary data.</text>
</comment>
<evidence type="ECO:0000313" key="3">
    <source>
        <dbReference type="EMBL" id="MFC4563586.1"/>
    </source>
</evidence>
<feature type="region of interest" description="Disordered" evidence="1">
    <location>
        <begin position="1"/>
        <end position="24"/>
    </location>
</feature>
<dbReference type="EMBL" id="JBHSFQ010000016">
    <property type="protein sequence ID" value="MFC4563586.1"/>
    <property type="molecule type" value="Genomic_DNA"/>
</dbReference>
<organism evidence="3 4">
    <name type="scientific">Nocardiopsis mangrovi</name>
    <dbReference type="NCBI Taxonomy" id="1179818"/>
    <lineage>
        <taxon>Bacteria</taxon>
        <taxon>Bacillati</taxon>
        <taxon>Actinomycetota</taxon>
        <taxon>Actinomycetes</taxon>
        <taxon>Streptosporangiales</taxon>
        <taxon>Nocardiopsidaceae</taxon>
        <taxon>Nocardiopsis</taxon>
    </lineage>
</organism>
<proteinExistence type="predicted"/>
<evidence type="ECO:0008006" key="5">
    <source>
        <dbReference type="Google" id="ProtNLM"/>
    </source>
</evidence>
<gene>
    <name evidence="3" type="ORF">ACFO4E_17095</name>
</gene>
<keyword evidence="2" id="KW-0812">Transmembrane</keyword>
<dbReference type="Proteomes" id="UP001595923">
    <property type="component" value="Unassembled WGS sequence"/>
</dbReference>
<keyword evidence="2" id="KW-1133">Transmembrane helix</keyword>
<keyword evidence="4" id="KW-1185">Reference proteome</keyword>
<feature type="transmembrane region" description="Helical" evidence="2">
    <location>
        <begin position="66"/>
        <end position="89"/>
    </location>
</feature>
<feature type="transmembrane region" description="Helical" evidence="2">
    <location>
        <begin position="177"/>
        <end position="198"/>
    </location>
</feature>
<feature type="compositionally biased region" description="Low complexity" evidence="1">
    <location>
        <begin position="11"/>
        <end position="20"/>
    </location>
</feature>
<evidence type="ECO:0000256" key="2">
    <source>
        <dbReference type="SAM" id="Phobius"/>
    </source>
</evidence>
<feature type="transmembrane region" description="Helical" evidence="2">
    <location>
        <begin position="33"/>
        <end position="54"/>
    </location>
</feature>
<keyword evidence="2" id="KW-0472">Membrane</keyword>
<protein>
    <recommendedName>
        <fullName evidence="5">Ferric reductase</fullName>
    </recommendedName>
</protein>
<name>A0ABV9DZQ2_9ACTN</name>
<feature type="transmembrane region" description="Helical" evidence="2">
    <location>
        <begin position="110"/>
        <end position="128"/>
    </location>
</feature>
<feature type="transmembrane region" description="Helical" evidence="2">
    <location>
        <begin position="204"/>
        <end position="224"/>
    </location>
</feature>
<accession>A0ABV9DZQ2</accession>
<reference evidence="4" key="1">
    <citation type="journal article" date="2019" name="Int. J. Syst. Evol. Microbiol.">
        <title>The Global Catalogue of Microorganisms (GCM) 10K type strain sequencing project: providing services to taxonomists for standard genome sequencing and annotation.</title>
        <authorList>
            <consortium name="The Broad Institute Genomics Platform"/>
            <consortium name="The Broad Institute Genome Sequencing Center for Infectious Disease"/>
            <person name="Wu L."/>
            <person name="Ma J."/>
        </authorList>
    </citation>
    <scope>NUCLEOTIDE SEQUENCE [LARGE SCALE GENOMIC DNA]</scope>
    <source>
        <strain evidence="4">XZYJ18</strain>
    </source>
</reference>
<evidence type="ECO:0000256" key="1">
    <source>
        <dbReference type="SAM" id="MobiDB-lite"/>
    </source>
</evidence>